<protein>
    <submittedName>
        <fullName evidence="1">6129_t:CDS:1</fullName>
    </submittedName>
</protein>
<proteinExistence type="predicted"/>
<name>A0ACA9K5J4_9GLOM</name>
<evidence type="ECO:0000313" key="2">
    <source>
        <dbReference type="Proteomes" id="UP000789702"/>
    </source>
</evidence>
<keyword evidence="2" id="KW-1185">Reference proteome</keyword>
<dbReference type="EMBL" id="CAJVPU010000508">
    <property type="protein sequence ID" value="CAG8452808.1"/>
    <property type="molecule type" value="Genomic_DNA"/>
</dbReference>
<gene>
    <name evidence="1" type="ORF">DHETER_LOCUS918</name>
</gene>
<organism evidence="1 2">
    <name type="scientific">Dentiscutata heterogama</name>
    <dbReference type="NCBI Taxonomy" id="1316150"/>
    <lineage>
        <taxon>Eukaryota</taxon>
        <taxon>Fungi</taxon>
        <taxon>Fungi incertae sedis</taxon>
        <taxon>Mucoromycota</taxon>
        <taxon>Glomeromycotina</taxon>
        <taxon>Glomeromycetes</taxon>
        <taxon>Diversisporales</taxon>
        <taxon>Gigasporaceae</taxon>
        <taxon>Dentiscutata</taxon>
    </lineage>
</organism>
<evidence type="ECO:0000313" key="1">
    <source>
        <dbReference type="EMBL" id="CAG8452808.1"/>
    </source>
</evidence>
<comment type="caution">
    <text evidence="1">The sequence shown here is derived from an EMBL/GenBank/DDBJ whole genome shotgun (WGS) entry which is preliminary data.</text>
</comment>
<dbReference type="Proteomes" id="UP000789702">
    <property type="component" value="Unassembled WGS sequence"/>
</dbReference>
<sequence length="430" mass="48993">MLNLLFSFHGLVARGLKVGINSLTLFKLKQSSASDCSLSYFAIAYLVLYNARGGAPLIFRKRLAEDEKKIMACWYMLIVYALLRWLKYKSLFSPRNTPLPPLTALIPKLFWIYFPTLFIEEFMHFFLLRHFGHIRNSTCFTIRGCPAPEGTKDEDCCVCYGVGVGSSATSFYSDQDNDEIVDEDSLGILENYCKVPHHVAHRPCMFRWYTTGLTGISRTLPGQNLNSRLTQIKLLRPMPTCPSCRGKLMVDILQKDLLEEEEVIGKRNNTNKWLVKLRSLAREWHIISTSSVLNTGNHPKNFFYLPRPRGSLYNLYIKEKNNKMLRQQINGGFGIQQEVSQVPVVSTDLKFVCVPQTLSSSSENSVPQQLFSPAPSSPITSFDYLDSVTPDDIPEFKQYNKEKYESAKSGSRRRRKPTREECDTASSLDG</sequence>
<accession>A0ACA9K5J4</accession>
<reference evidence="1" key="1">
    <citation type="submission" date="2021-06" db="EMBL/GenBank/DDBJ databases">
        <authorList>
            <person name="Kallberg Y."/>
            <person name="Tangrot J."/>
            <person name="Rosling A."/>
        </authorList>
    </citation>
    <scope>NUCLEOTIDE SEQUENCE</scope>
    <source>
        <strain evidence="1">IL203A</strain>
    </source>
</reference>